<dbReference type="InterPro" id="IPR027417">
    <property type="entry name" value="P-loop_NTPase"/>
</dbReference>
<keyword evidence="2" id="KW-0472">Membrane</keyword>
<dbReference type="Proteomes" id="UP001204953">
    <property type="component" value="Unassembled WGS sequence"/>
</dbReference>
<dbReference type="Pfam" id="PF00931">
    <property type="entry name" value="NB-ARC"/>
    <property type="match status" value="1"/>
</dbReference>
<feature type="transmembrane region" description="Helical" evidence="2">
    <location>
        <begin position="640"/>
        <end position="661"/>
    </location>
</feature>
<reference evidence="4" key="1">
    <citation type="submission" date="2022-06" db="EMBL/GenBank/DDBJ databases">
        <title>New cyanobacteria of genus Symplocastrum in benthos of Lake Baikal.</title>
        <authorList>
            <person name="Sorokovikova E."/>
            <person name="Tikhonova I."/>
            <person name="Krasnopeev A."/>
            <person name="Evseev P."/>
            <person name="Gladkikh A."/>
            <person name="Belykh O."/>
        </authorList>
    </citation>
    <scope>NUCLEOTIDE SEQUENCE</scope>
    <source>
        <strain evidence="4">BBK-W-15</strain>
    </source>
</reference>
<dbReference type="Gene3D" id="3.40.50.300">
    <property type="entry name" value="P-loop containing nucleotide triphosphate hydrolases"/>
    <property type="match status" value="1"/>
</dbReference>
<dbReference type="Pfam" id="PF13424">
    <property type="entry name" value="TPR_12"/>
    <property type="match status" value="2"/>
</dbReference>
<keyword evidence="5" id="KW-1185">Reference proteome</keyword>
<accession>A0AAE3GX35</accession>
<evidence type="ECO:0000259" key="3">
    <source>
        <dbReference type="Pfam" id="PF00931"/>
    </source>
</evidence>
<dbReference type="InterPro" id="IPR002182">
    <property type="entry name" value="NB-ARC"/>
</dbReference>
<dbReference type="InterPro" id="IPR042197">
    <property type="entry name" value="Apaf_helical"/>
</dbReference>
<dbReference type="Gene3D" id="1.10.8.430">
    <property type="entry name" value="Helical domain of apoptotic protease-activating factors"/>
    <property type="match status" value="1"/>
</dbReference>
<organism evidence="4 5">
    <name type="scientific">Limnofasciculus baicalensis BBK-W-15</name>
    <dbReference type="NCBI Taxonomy" id="2699891"/>
    <lineage>
        <taxon>Bacteria</taxon>
        <taxon>Bacillati</taxon>
        <taxon>Cyanobacteriota</taxon>
        <taxon>Cyanophyceae</taxon>
        <taxon>Coleofasciculales</taxon>
        <taxon>Coleofasciculaceae</taxon>
        <taxon>Limnofasciculus</taxon>
        <taxon>Limnofasciculus baicalensis</taxon>
    </lineage>
</organism>
<dbReference type="SUPFAM" id="SSF52540">
    <property type="entry name" value="P-loop containing nucleoside triphosphate hydrolases"/>
    <property type="match status" value="1"/>
</dbReference>
<feature type="repeat" description="TPR" evidence="1">
    <location>
        <begin position="496"/>
        <end position="529"/>
    </location>
</feature>
<feature type="domain" description="NB-ARC" evidence="3">
    <location>
        <begin position="70"/>
        <end position="224"/>
    </location>
</feature>
<dbReference type="EMBL" id="JAMZMM010000323">
    <property type="protein sequence ID" value="MCP2731388.1"/>
    <property type="molecule type" value="Genomic_DNA"/>
</dbReference>
<feature type="repeat" description="TPR" evidence="1">
    <location>
        <begin position="536"/>
        <end position="569"/>
    </location>
</feature>
<gene>
    <name evidence="4" type="ORF">NJ959_23460</name>
</gene>
<dbReference type="PANTHER" id="PTHR47691:SF3">
    <property type="entry name" value="HTH-TYPE TRANSCRIPTIONAL REGULATOR RV0890C-RELATED"/>
    <property type="match status" value="1"/>
</dbReference>
<comment type="caution">
    <text evidence="4">The sequence shown here is derived from an EMBL/GenBank/DDBJ whole genome shotgun (WGS) entry which is preliminary data.</text>
</comment>
<protein>
    <submittedName>
        <fullName evidence="4">Tetratricopeptide repeat protein</fullName>
    </submittedName>
</protein>
<evidence type="ECO:0000256" key="1">
    <source>
        <dbReference type="PROSITE-ProRule" id="PRU00339"/>
    </source>
</evidence>
<evidence type="ECO:0000313" key="5">
    <source>
        <dbReference type="Proteomes" id="UP001204953"/>
    </source>
</evidence>
<sequence>MTGDNPRYELHFHGLVQDSIAVDYKKVTEIFQYRLHKITPPHQLPPDLKDFTGRKTEGNRILTQLRQVTLTGEIESKISIVTGIAGVGKSTLALHVAHQLKSDFPDAQLYVNLRGTEGQPLEPLEVLAGFLRVLGVNEASIPQSLTERSELYRSLLSKKRVLILLDNARDEFQIRPLLPESVSCAVLVTTRRRLTGFPEETILELSGMTEEEAIALLYNLVGVQRKEAESEASKTIIELCDRLPLAIQITSGILNNKPEWQLSDYANKLADERGRLENLRISDLGVRANLTLSYQELSEIPARLFRLLGLLVGLNIEPEVALSLLESDPDIASDAFKTLVGMKLLEVGSEGCYYFHDLVRLFARGHLAQEEPAEVRQAARLRVSRWYLETAEIADVALNPETRRQLASVSINGKDRANIIEGNLLLTALNWLEMERSNLLASVEWAHQAEDWEIVVSLARNLVNFFNIHGYWADWERSHGLGLEASRELGNHQREAETLINLGNVYSLQGNWEKASNCYEQSLGIFTELSNRPGVAKSLSNLGNVYFQQNSWEQGIERYKQSLEIFEDLGDSYRGGQTLANMGIIYAQQNDPENAVRFWQESLTKLHPDLPKSKRVAEWLQSMKGEVSPQTIESKPRGKLPYILGASILIIILVLFLLFIFG</sequence>
<dbReference type="Gene3D" id="1.25.40.10">
    <property type="entry name" value="Tetratricopeptide repeat domain"/>
    <property type="match status" value="1"/>
</dbReference>
<evidence type="ECO:0000256" key="2">
    <source>
        <dbReference type="SAM" id="Phobius"/>
    </source>
</evidence>
<dbReference type="InterPro" id="IPR011990">
    <property type="entry name" value="TPR-like_helical_dom_sf"/>
</dbReference>
<dbReference type="GO" id="GO:0043531">
    <property type="term" value="F:ADP binding"/>
    <property type="evidence" value="ECO:0007669"/>
    <property type="project" value="InterPro"/>
</dbReference>
<name>A0AAE3GX35_9CYAN</name>
<dbReference type="InterPro" id="IPR019734">
    <property type="entry name" value="TPR_rpt"/>
</dbReference>
<keyword evidence="1" id="KW-0802">TPR repeat</keyword>
<evidence type="ECO:0000313" key="4">
    <source>
        <dbReference type="EMBL" id="MCP2731388.1"/>
    </source>
</evidence>
<dbReference type="RefSeq" id="WP_254014128.1">
    <property type="nucleotide sequence ID" value="NZ_JAMZMM010000323.1"/>
</dbReference>
<keyword evidence="2" id="KW-1133">Transmembrane helix</keyword>
<dbReference type="PRINTS" id="PR00364">
    <property type="entry name" value="DISEASERSIST"/>
</dbReference>
<dbReference type="SMART" id="SM00028">
    <property type="entry name" value="TPR"/>
    <property type="match status" value="3"/>
</dbReference>
<dbReference type="SUPFAM" id="SSF48452">
    <property type="entry name" value="TPR-like"/>
    <property type="match status" value="1"/>
</dbReference>
<keyword evidence="2" id="KW-0812">Transmembrane</keyword>
<dbReference type="PANTHER" id="PTHR47691">
    <property type="entry name" value="REGULATOR-RELATED"/>
    <property type="match status" value="1"/>
</dbReference>
<proteinExistence type="predicted"/>
<dbReference type="AlphaFoldDB" id="A0AAE3GX35"/>
<dbReference type="PROSITE" id="PS50005">
    <property type="entry name" value="TPR"/>
    <property type="match status" value="2"/>
</dbReference>